<accession>A0A9P7GR33</accession>
<comment type="caution">
    <text evidence="1">The sequence shown here is derived from an EMBL/GenBank/DDBJ whole genome shotgun (WGS) entry which is preliminary data.</text>
</comment>
<reference evidence="1" key="2">
    <citation type="submission" date="2021-10" db="EMBL/GenBank/DDBJ databases">
        <title>Phylogenomics reveals ancestral predisposition of the termite-cultivated fungus Termitomyces towards a domesticated lifestyle.</title>
        <authorList>
            <person name="Auxier B."/>
            <person name="Grum-Grzhimaylo A."/>
            <person name="Cardenas M.E."/>
            <person name="Lodge J.D."/>
            <person name="Laessoe T."/>
            <person name="Pedersen O."/>
            <person name="Smith M.E."/>
            <person name="Kuyper T.W."/>
            <person name="Franco-Molano E.A."/>
            <person name="Baroni T.J."/>
            <person name="Aanen D.K."/>
        </authorList>
    </citation>
    <scope>NUCLEOTIDE SEQUENCE</scope>
    <source>
        <strain evidence="1">D49</strain>
    </source>
</reference>
<sequence length="149" mass="16638">MAHLTRPAKSASDWSMKELFAYNIDVSMISPSEFFTDPDPSIDDLDPAILNSPSYDNNPALSALAGEYLSYLNLAVRPNKERLTPARNWNFLASASDAWRTDAKAHIVAQAIAAFQFNNRSREEFVPVTRELSNAVSVGQYPADQTRVW</sequence>
<evidence type="ECO:0000313" key="2">
    <source>
        <dbReference type="Proteomes" id="UP000717328"/>
    </source>
</evidence>
<dbReference type="OrthoDB" id="3253976at2759"/>
<gene>
    <name evidence="1" type="ORF">H0H81_008508</name>
</gene>
<dbReference type="AlphaFoldDB" id="A0A9P7GR33"/>
<name>A0A9P7GR33_9AGAR</name>
<dbReference type="EMBL" id="JABCKI010000237">
    <property type="protein sequence ID" value="KAG5651477.1"/>
    <property type="molecule type" value="Genomic_DNA"/>
</dbReference>
<reference evidence="1" key="1">
    <citation type="submission" date="2021-02" db="EMBL/GenBank/DDBJ databases">
        <authorList>
            <person name="Nieuwenhuis M."/>
            <person name="Van De Peppel L.J.J."/>
        </authorList>
    </citation>
    <scope>NUCLEOTIDE SEQUENCE</scope>
    <source>
        <strain evidence="1">D49</strain>
    </source>
</reference>
<evidence type="ECO:0000313" key="1">
    <source>
        <dbReference type="EMBL" id="KAG5651477.1"/>
    </source>
</evidence>
<dbReference type="Proteomes" id="UP000717328">
    <property type="component" value="Unassembled WGS sequence"/>
</dbReference>
<proteinExistence type="predicted"/>
<keyword evidence="2" id="KW-1185">Reference proteome</keyword>
<protein>
    <submittedName>
        <fullName evidence="1">Uncharacterized protein</fullName>
    </submittedName>
</protein>
<organism evidence="1 2">
    <name type="scientific">Sphagnurus paluster</name>
    <dbReference type="NCBI Taxonomy" id="117069"/>
    <lineage>
        <taxon>Eukaryota</taxon>
        <taxon>Fungi</taxon>
        <taxon>Dikarya</taxon>
        <taxon>Basidiomycota</taxon>
        <taxon>Agaricomycotina</taxon>
        <taxon>Agaricomycetes</taxon>
        <taxon>Agaricomycetidae</taxon>
        <taxon>Agaricales</taxon>
        <taxon>Tricholomatineae</taxon>
        <taxon>Lyophyllaceae</taxon>
        <taxon>Sphagnurus</taxon>
    </lineage>
</organism>